<name>A0A934SH18_9RHOB</name>
<dbReference type="AlphaFoldDB" id="A0A934SH18"/>
<gene>
    <name evidence="1" type="ORF">JJJ17_04885</name>
</gene>
<proteinExistence type="predicted"/>
<sequence length="392" mass="43154">MSDLPRINDRDSLEAWLRTRPQGDAFEIVHRAALRLMPLSIAAMSGPWAQERHVTATPILRLNLILGVAKAYPTPEIREATELAVRSAHNVESAAEGVGFSTERGLAYRAYISINTAVGAAHAIRAADIHLTGYLVDGALLVINNALATLARRNVSAQGYWNSIAMDVHAFVVGRDVNTVPLWADVSPLAEQWQASIPVLRSTPAGDFWRDWYQAALDGRPQDWALLRDIALIPDDLWNEGGNRLDREIRNTLERHRLLAQVRDLKAQLQASDTEAIPLAYRGHNNPPELVNEPVHEIDRLVDVLDEAEQALQKSKPSRSLLRHIAQSVATTVTAIAAYCATLGDEVLKATAKEIGSSAGKWMVRAGVAYFVVNQSAFMELVEALKQLARVL</sequence>
<evidence type="ECO:0000313" key="1">
    <source>
        <dbReference type="EMBL" id="MBK4215257.1"/>
    </source>
</evidence>
<evidence type="ECO:0000313" key="2">
    <source>
        <dbReference type="Proteomes" id="UP000640485"/>
    </source>
</evidence>
<reference evidence="1" key="1">
    <citation type="submission" date="2021-01" db="EMBL/GenBank/DDBJ databases">
        <title>Paracoccus amoyensis sp. nov., isolated from the surface seawater along the coast of Xiamen Island, China.</title>
        <authorList>
            <person name="Lyu L."/>
        </authorList>
    </citation>
    <scope>NUCLEOTIDE SEQUENCE</scope>
    <source>
        <strain evidence="1">MJ17</strain>
    </source>
</reference>
<dbReference type="EMBL" id="JAEPRQ010000001">
    <property type="protein sequence ID" value="MBK4215257.1"/>
    <property type="molecule type" value="Genomic_DNA"/>
</dbReference>
<keyword evidence="2" id="KW-1185">Reference proteome</keyword>
<dbReference type="RefSeq" id="WP_200684175.1">
    <property type="nucleotide sequence ID" value="NZ_JAEPRQ010000001.1"/>
</dbReference>
<organism evidence="1 2">
    <name type="scientific">Paracoccus caeni</name>
    <dbReference type="NCBI Taxonomy" id="657651"/>
    <lineage>
        <taxon>Bacteria</taxon>
        <taxon>Pseudomonadati</taxon>
        <taxon>Pseudomonadota</taxon>
        <taxon>Alphaproteobacteria</taxon>
        <taxon>Rhodobacterales</taxon>
        <taxon>Paracoccaceae</taxon>
        <taxon>Paracoccus</taxon>
    </lineage>
</organism>
<protein>
    <submittedName>
        <fullName evidence="1">Uncharacterized protein</fullName>
    </submittedName>
</protein>
<comment type="caution">
    <text evidence="1">The sequence shown here is derived from an EMBL/GenBank/DDBJ whole genome shotgun (WGS) entry which is preliminary data.</text>
</comment>
<dbReference type="Proteomes" id="UP000640485">
    <property type="component" value="Unassembled WGS sequence"/>
</dbReference>
<accession>A0A934SH18</accession>